<dbReference type="Proteomes" id="UP000323454">
    <property type="component" value="Unassembled WGS sequence"/>
</dbReference>
<dbReference type="InterPro" id="IPR036388">
    <property type="entry name" value="WH-like_DNA-bd_sf"/>
</dbReference>
<evidence type="ECO:0000256" key="2">
    <source>
        <dbReference type="ARBA" id="ARBA00022679"/>
    </source>
</evidence>
<dbReference type="AlphaFoldDB" id="A0A5B2XR02"/>
<evidence type="ECO:0000313" key="6">
    <source>
        <dbReference type="Proteomes" id="UP000323454"/>
    </source>
</evidence>
<dbReference type="PIRSF" id="PIRSF005739">
    <property type="entry name" value="O-mtase"/>
    <property type="match status" value="1"/>
</dbReference>
<protein>
    <submittedName>
        <fullName evidence="5">Hydroxyneurosporene methyltransferase</fullName>
    </submittedName>
</protein>
<gene>
    <name evidence="5" type="ORF">F0L68_04295</name>
</gene>
<dbReference type="SUPFAM" id="SSF53335">
    <property type="entry name" value="S-adenosyl-L-methionine-dependent methyltransferases"/>
    <property type="match status" value="1"/>
</dbReference>
<dbReference type="InterPro" id="IPR001077">
    <property type="entry name" value="COMT_C"/>
</dbReference>
<organism evidence="5 6">
    <name type="scientific">Solihabitans fulvus</name>
    <dbReference type="NCBI Taxonomy" id="1892852"/>
    <lineage>
        <taxon>Bacteria</taxon>
        <taxon>Bacillati</taxon>
        <taxon>Actinomycetota</taxon>
        <taxon>Actinomycetes</taxon>
        <taxon>Pseudonocardiales</taxon>
        <taxon>Pseudonocardiaceae</taxon>
        <taxon>Solihabitans</taxon>
    </lineage>
</organism>
<reference evidence="5 6" key="1">
    <citation type="submission" date="2019-09" db="EMBL/GenBank/DDBJ databases">
        <title>Goodfellowia gen. nov., a new genus of the Pseudonocardineae related to Actinoalloteichus, containing Goodfellowia coeruleoviolacea gen. nov., comb. nov. gen. nov., comb. nov.</title>
        <authorList>
            <person name="Labeda D."/>
        </authorList>
    </citation>
    <scope>NUCLEOTIDE SEQUENCE [LARGE SCALE GENOMIC DNA]</scope>
    <source>
        <strain evidence="5 6">AN110305</strain>
    </source>
</reference>
<keyword evidence="2 5" id="KW-0808">Transferase</keyword>
<dbReference type="OrthoDB" id="3804952at2"/>
<dbReference type="GO" id="GO:0008171">
    <property type="term" value="F:O-methyltransferase activity"/>
    <property type="evidence" value="ECO:0007669"/>
    <property type="project" value="InterPro"/>
</dbReference>
<dbReference type="Gene3D" id="1.10.287.1350">
    <property type="match status" value="1"/>
</dbReference>
<dbReference type="Pfam" id="PF00891">
    <property type="entry name" value="Methyltransf_2"/>
    <property type="match status" value="1"/>
</dbReference>
<dbReference type="Gene3D" id="3.40.50.150">
    <property type="entry name" value="Vaccinia Virus protein VP39"/>
    <property type="match status" value="1"/>
</dbReference>
<proteinExistence type="predicted"/>
<evidence type="ECO:0000313" key="5">
    <source>
        <dbReference type="EMBL" id="KAA2265853.1"/>
    </source>
</evidence>
<dbReference type="PANTHER" id="PTHR43712:SF2">
    <property type="entry name" value="O-METHYLTRANSFERASE CICE"/>
    <property type="match status" value="1"/>
</dbReference>
<dbReference type="GO" id="GO:0032259">
    <property type="term" value="P:methylation"/>
    <property type="evidence" value="ECO:0007669"/>
    <property type="project" value="UniProtKB-KW"/>
</dbReference>
<comment type="caution">
    <text evidence="5">The sequence shown here is derived from an EMBL/GenBank/DDBJ whole genome shotgun (WGS) entry which is preliminary data.</text>
</comment>
<dbReference type="PROSITE" id="PS51683">
    <property type="entry name" value="SAM_OMT_II"/>
    <property type="match status" value="1"/>
</dbReference>
<dbReference type="InterPro" id="IPR029063">
    <property type="entry name" value="SAM-dependent_MTases_sf"/>
</dbReference>
<keyword evidence="6" id="KW-1185">Reference proteome</keyword>
<evidence type="ECO:0000256" key="3">
    <source>
        <dbReference type="ARBA" id="ARBA00022691"/>
    </source>
</evidence>
<feature type="domain" description="O-methyltransferase C-terminal" evidence="4">
    <location>
        <begin position="84"/>
        <end position="287"/>
    </location>
</feature>
<dbReference type="InterPro" id="IPR036390">
    <property type="entry name" value="WH_DNA-bd_sf"/>
</dbReference>
<evidence type="ECO:0000259" key="4">
    <source>
        <dbReference type="Pfam" id="PF00891"/>
    </source>
</evidence>
<accession>A0A5B2XR02</accession>
<dbReference type="EMBL" id="VUOB01000005">
    <property type="protein sequence ID" value="KAA2265853.1"/>
    <property type="molecule type" value="Genomic_DNA"/>
</dbReference>
<dbReference type="InterPro" id="IPR016461">
    <property type="entry name" value="COMT-like"/>
</dbReference>
<keyword evidence="3" id="KW-0949">S-adenosyl-L-methionine</keyword>
<dbReference type="PANTHER" id="PTHR43712">
    <property type="entry name" value="PUTATIVE (AFU_ORTHOLOGUE AFUA_4G14580)-RELATED"/>
    <property type="match status" value="1"/>
</dbReference>
<dbReference type="Gene3D" id="1.10.10.10">
    <property type="entry name" value="Winged helix-like DNA-binding domain superfamily/Winged helix DNA-binding domain"/>
    <property type="match status" value="1"/>
</dbReference>
<reference evidence="5 6" key="2">
    <citation type="submission" date="2019-09" db="EMBL/GenBank/DDBJ databases">
        <authorList>
            <person name="Jin C."/>
        </authorList>
    </citation>
    <scope>NUCLEOTIDE SEQUENCE [LARGE SCALE GENOMIC DNA]</scope>
    <source>
        <strain evidence="5 6">AN110305</strain>
    </source>
</reference>
<name>A0A5B2XR02_9PSEU</name>
<sequence length="310" mass="31743">MVATLRIAEHIADGTTDVDKLAAAAGCDQDVLHRVLGHLVSRGVFAEPAPGQFALNEAARGLLDPALVLGLDLDGFGGRMAHAWGSLLTAARTGRPAYDTVFGRPFWADLDAHPDIAASFDALMGPAGHGEPDPEVLLDGDWDAVRTVVDVGGGTGTLLAGVLRARPATTGILIDLPRTVARAAGTFDSAGVAGRATTPGGSFFDPLPAGADLYLLKSVLADWPDAEAAAILRRCAEAVSRTGRVVVLGGVTPGAAAGESDLLMMVLLGGRQRTLAEFAELAARAGLAVTASGRQPSGRYVVECRPAPTG</sequence>
<dbReference type="SUPFAM" id="SSF46785">
    <property type="entry name" value="Winged helix' DNA-binding domain"/>
    <property type="match status" value="1"/>
</dbReference>
<evidence type="ECO:0000256" key="1">
    <source>
        <dbReference type="ARBA" id="ARBA00022603"/>
    </source>
</evidence>
<keyword evidence="1 5" id="KW-0489">Methyltransferase</keyword>